<feature type="domain" description="Polysaccharide pyruvyl transferase" evidence="1">
    <location>
        <begin position="57"/>
        <end position="318"/>
    </location>
</feature>
<accession>F4QM11</accession>
<dbReference type="InterPro" id="IPR007345">
    <property type="entry name" value="Polysacch_pyruvyl_Trfase"/>
</dbReference>
<dbReference type="HOGENOM" id="CLU_037729_2_0_5"/>
<dbReference type="SUPFAM" id="SSF52317">
    <property type="entry name" value="Class I glutamine amidotransferase-like"/>
    <property type="match status" value="1"/>
</dbReference>
<keyword evidence="3" id="KW-1185">Reference proteome</keyword>
<dbReference type="eggNOG" id="COG2327">
    <property type="taxonomic scope" value="Bacteria"/>
</dbReference>
<evidence type="ECO:0000313" key="3">
    <source>
        <dbReference type="Proteomes" id="UP000006512"/>
    </source>
</evidence>
<proteinExistence type="predicted"/>
<dbReference type="STRING" id="715226.ABI_20230"/>
<dbReference type="InterPro" id="IPR029062">
    <property type="entry name" value="Class_I_gatase-like"/>
</dbReference>
<dbReference type="AlphaFoldDB" id="F4QM11"/>
<dbReference type="EMBL" id="GL883077">
    <property type="protein sequence ID" value="EGF93583.1"/>
    <property type="molecule type" value="Genomic_DNA"/>
</dbReference>
<name>F4QM11_9CAUL</name>
<reference evidence="3" key="1">
    <citation type="submission" date="2011-03" db="EMBL/GenBank/DDBJ databases">
        <title>Draft genome sequence of Brevundimonas diminuta.</title>
        <authorList>
            <person name="Brown P.J.B."/>
            <person name="Buechlein A."/>
            <person name="Hemmerich C."/>
            <person name="Brun Y.V."/>
        </authorList>
    </citation>
    <scope>NUCLEOTIDE SEQUENCE [LARGE SCALE GENOMIC DNA]</scope>
    <source>
        <strain evidence="3">C19</strain>
    </source>
</reference>
<organism evidence="2 3">
    <name type="scientific">Asticcacaulis biprosthecium C19</name>
    <dbReference type="NCBI Taxonomy" id="715226"/>
    <lineage>
        <taxon>Bacteria</taxon>
        <taxon>Pseudomonadati</taxon>
        <taxon>Pseudomonadota</taxon>
        <taxon>Alphaproteobacteria</taxon>
        <taxon>Caulobacterales</taxon>
        <taxon>Caulobacteraceae</taxon>
        <taxon>Asticcacaulis</taxon>
    </lineage>
</organism>
<protein>
    <recommendedName>
        <fullName evidence="1">Polysaccharide pyruvyl transferase domain-containing protein</fullName>
    </recommendedName>
</protein>
<evidence type="ECO:0000313" key="2">
    <source>
        <dbReference type="EMBL" id="EGF93583.1"/>
    </source>
</evidence>
<dbReference type="Proteomes" id="UP000006512">
    <property type="component" value="Unassembled WGS sequence"/>
</dbReference>
<dbReference type="Pfam" id="PF04230">
    <property type="entry name" value="PS_pyruv_trans"/>
    <property type="match status" value="1"/>
</dbReference>
<gene>
    <name evidence="2" type="ORF">ABI_20230</name>
</gene>
<evidence type="ECO:0000259" key="1">
    <source>
        <dbReference type="Pfam" id="PF04230"/>
    </source>
</evidence>
<sequence>MVPRNIPDWPSKELILKKKIAILWKIQDPGLYSNQPFDFLNMAIGHNNGNLAFVYAISRQVDAEFHWVSWATKAEVLNRYDAVLIPCANQFGAHADLAGAATIMEAVDKPVIAIGLGAQADSLETEVRPKEGTVNWVKAINARRFGSASNIYTRGPYTSQQLARFGIDDTLVGGCPTHFISHDVNLGRSLQAEWDSIPIPRSLSVCAGHQGWGELRPIEQQLIGLMMDPTAFGQYVVQATGDMIKLSRGLFNDIDPTILETLRLHTVPHYTMDEFKSWCRTYCRSFYDVPAWMDALTRYDLTIGPRYHGTQLAIQAAKMGCVVAFDSRTEEMCRQTGVPFLTKAQLAGQHLTRSNLKALIKFDGEAYDAQRRERAQNYVSFLRNNGLEPRSHLLKIAGE</sequence>
<dbReference type="CDD" id="cd01653">
    <property type="entry name" value="GATase1"/>
    <property type="match status" value="1"/>
</dbReference>